<evidence type="ECO:0000313" key="6">
    <source>
        <dbReference type="Proteomes" id="UP000758603"/>
    </source>
</evidence>
<dbReference type="RefSeq" id="XP_045962499.1">
    <property type="nucleotide sequence ID" value="XM_046109095.1"/>
</dbReference>
<dbReference type="PANTHER" id="PTHR43248:SF25">
    <property type="entry name" value="AB HYDROLASE-1 DOMAIN-CONTAINING PROTEIN-RELATED"/>
    <property type="match status" value="1"/>
</dbReference>
<feature type="domain" description="Peptidase S33 tripeptidyl aminopeptidase-like C-terminal" evidence="4">
    <location>
        <begin position="401"/>
        <end position="500"/>
    </location>
</feature>
<evidence type="ECO:0000313" key="5">
    <source>
        <dbReference type="EMBL" id="KAH6658265.1"/>
    </source>
</evidence>
<dbReference type="OrthoDB" id="425534at2759"/>
<reference evidence="5" key="1">
    <citation type="journal article" date="2021" name="Nat. Commun.">
        <title>Genetic determinants of endophytism in the Arabidopsis root mycobiome.</title>
        <authorList>
            <person name="Mesny F."/>
            <person name="Miyauchi S."/>
            <person name="Thiergart T."/>
            <person name="Pickel B."/>
            <person name="Atanasova L."/>
            <person name="Karlsson M."/>
            <person name="Huettel B."/>
            <person name="Barry K.W."/>
            <person name="Haridas S."/>
            <person name="Chen C."/>
            <person name="Bauer D."/>
            <person name="Andreopoulos W."/>
            <person name="Pangilinan J."/>
            <person name="LaButti K."/>
            <person name="Riley R."/>
            <person name="Lipzen A."/>
            <person name="Clum A."/>
            <person name="Drula E."/>
            <person name="Henrissat B."/>
            <person name="Kohler A."/>
            <person name="Grigoriev I.V."/>
            <person name="Martin F.M."/>
            <person name="Hacquard S."/>
        </authorList>
    </citation>
    <scope>NUCLEOTIDE SEQUENCE</scope>
    <source>
        <strain evidence="5">MPI-SDFR-AT-0073</strain>
    </source>
</reference>
<evidence type="ECO:0000256" key="1">
    <source>
        <dbReference type="ARBA" id="ARBA00010088"/>
    </source>
</evidence>
<evidence type="ECO:0000256" key="2">
    <source>
        <dbReference type="ARBA" id="ARBA00022801"/>
    </source>
</evidence>
<comment type="caution">
    <text evidence="5">The sequence shown here is derived from an EMBL/GenBank/DDBJ whole genome shotgun (WGS) entry which is preliminary data.</text>
</comment>
<proteinExistence type="inferred from homology"/>
<organism evidence="5 6">
    <name type="scientific">Truncatella angustata</name>
    <dbReference type="NCBI Taxonomy" id="152316"/>
    <lineage>
        <taxon>Eukaryota</taxon>
        <taxon>Fungi</taxon>
        <taxon>Dikarya</taxon>
        <taxon>Ascomycota</taxon>
        <taxon>Pezizomycotina</taxon>
        <taxon>Sordariomycetes</taxon>
        <taxon>Xylariomycetidae</taxon>
        <taxon>Amphisphaeriales</taxon>
        <taxon>Sporocadaceae</taxon>
        <taxon>Truncatella</taxon>
    </lineage>
</organism>
<dbReference type="EMBL" id="JAGPXC010000002">
    <property type="protein sequence ID" value="KAH6658265.1"/>
    <property type="molecule type" value="Genomic_DNA"/>
</dbReference>
<keyword evidence="3" id="KW-0732">Signal</keyword>
<feature type="signal peptide" evidence="3">
    <location>
        <begin position="1"/>
        <end position="19"/>
    </location>
</feature>
<dbReference type="GeneID" id="70137986"/>
<dbReference type="PANTHER" id="PTHR43248">
    <property type="entry name" value="2-SUCCINYL-6-HYDROXY-2,4-CYCLOHEXADIENE-1-CARBOXYLATE SYNTHASE"/>
    <property type="match status" value="1"/>
</dbReference>
<dbReference type="GO" id="GO:0016787">
    <property type="term" value="F:hydrolase activity"/>
    <property type="evidence" value="ECO:0007669"/>
    <property type="project" value="UniProtKB-KW"/>
</dbReference>
<evidence type="ECO:0000259" key="4">
    <source>
        <dbReference type="Pfam" id="PF08386"/>
    </source>
</evidence>
<dbReference type="InterPro" id="IPR051601">
    <property type="entry name" value="Serine_prot/Carboxylest_S33"/>
</dbReference>
<dbReference type="AlphaFoldDB" id="A0A9P9A2T4"/>
<accession>A0A9P9A2T4</accession>
<dbReference type="Proteomes" id="UP000758603">
    <property type="component" value="Unassembled WGS sequence"/>
</dbReference>
<keyword evidence="6" id="KW-1185">Reference proteome</keyword>
<feature type="chain" id="PRO_5040179256" evidence="3">
    <location>
        <begin position="20"/>
        <end position="508"/>
    </location>
</feature>
<dbReference type="InterPro" id="IPR013595">
    <property type="entry name" value="Pept_S33_TAP-like_C"/>
</dbReference>
<gene>
    <name evidence="5" type="ORF">BKA67DRAFT_689427</name>
</gene>
<keyword evidence="2" id="KW-0378">Hydrolase</keyword>
<comment type="similarity">
    <text evidence="1">Belongs to the peptidase S33 family.</text>
</comment>
<protein>
    <submittedName>
        <fullName evidence="5">TAP-like protein-domain-containing protein</fullName>
    </submittedName>
</protein>
<dbReference type="SUPFAM" id="SSF53474">
    <property type="entry name" value="alpha/beta-Hydrolases"/>
    <property type="match status" value="1"/>
</dbReference>
<dbReference type="Pfam" id="PF08386">
    <property type="entry name" value="Abhydrolase_4"/>
    <property type="match status" value="1"/>
</dbReference>
<dbReference type="InterPro" id="IPR029058">
    <property type="entry name" value="AB_hydrolase_fold"/>
</dbReference>
<evidence type="ECO:0000256" key="3">
    <source>
        <dbReference type="SAM" id="SignalP"/>
    </source>
</evidence>
<dbReference type="PROSITE" id="PS51257">
    <property type="entry name" value="PROKAR_LIPOPROTEIN"/>
    <property type="match status" value="1"/>
</dbReference>
<sequence>MMMRNQLALLVAFACGAISKPLHHRSSQNSTSGNINWGPCAFNGTLPIECGSLAVPLDYTDSSAHETLSLALVKVPAINAPSRGSILFNFGGPGYEAIQSLASLGAYLQNVTGGYHDLVAFDPRGTGAALAYSCFESSLERTIATATYPFPVGDAYDTVIGQLWASSKVLANICHERAQNISGLIGTAFVARDLMQVVDAIEEDGLLRFWGFSYGSVLGETVAAMFPDRMDKIILDGVVNGHNYYHRTGIDVDQLSAADATFTAALGECIKAGDRCALSHLNSTAIDLQVTLLGLANDLKTAPITVNTTIIDYNFIMNTYYLSIKEAGLFQATAPLILDILNQQNLEAVVEFFQQAYSGIALGNPEALYGIKGGDTIPRYSKLEDVMPDIEHTKQTSPIFWGLTTAHNTLYAQWPFEAKERYTGDFKVKTRNPILFIGNTWDPATPLVSAHTMSAAFEGSVVLEQHGFGHASLGQQSACTSKAISDYFVNGILPPPNTLCEVESQLFP</sequence>
<name>A0A9P9A2T4_9PEZI</name>
<dbReference type="Gene3D" id="3.40.50.1820">
    <property type="entry name" value="alpha/beta hydrolase"/>
    <property type="match status" value="1"/>
</dbReference>